<gene>
    <name evidence="2" type="ORF">F4554_003709</name>
</gene>
<evidence type="ECO:0000313" key="3">
    <source>
        <dbReference type="Proteomes" id="UP000579605"/>
    </source>
</evidence>
<dbReference type="Proteomes" id="UP000579605">
    <property type="component" value="Unassembled WGS sequence"/>
</dbReference>
<dbReference type="Gene3D" id="3.50.50.60">
    <property type="entry name" value="FAD/NAD(P)-binding domain"/>
    <property type="match status" value="1"/>
</dbReference>
<dbReference type="GO" id="GO:0004497">
    <property type="term" value="F:monooxygenase activity"/>
    <property type="evidence" value="ECO:0007669"/>
    <property type="project" value="TreeGrafter"/>
</dbReference>
<dbReference type="SUPFAM" id="SSF51905">
    <property type="entry name" value="FAD/NAD(P)-binding domain"/>
    <property type="match status" value="2"/>
</dbReference>
<dbReference type="Pfam" id="PF13738">
    <property type="entry name" value="Pyr_redox_3"/>
    <property type="match status" value="1"/>
</dbReference>
<comment type="caution">
    <text evidence="2">The sequence shown here is derived from an EMBL/GenBank/DDBJ whole genome shotgun (WGS) entry which is preliminary data.</text>
</comment>
<reference evidence="2 3" key="1">
    <citation type="submission" date="2020-07" db="EMBL/GenBank/DDBJ databases">
        <title>Sequencing the genomes of 1000 actinobacteria strains.</title>
        <authorList>
            <person name="Klenk H.-P."/>
        </authorList>
    </citation>
    <scope>NUCLEOTIDE SEQUENCE [LARGE SCALE GENOMIC DNA]</scope>
    <source>
        <strain evidence="2 3">DSM 18448</strain>
    </source>
</reference>
<dbReference type="PANTHER" id="PTHR43539:SF78">
    <property type="entry name" value="FLAVIN-CONTAINING MONOOXYGENASE"/>
    <property type="match status" value="1"/>
</dbReference>
<dbReference type="InterPro" id="IPR036188">
    <property type="entry name" value="FAD/NAD-bd_sf"/>
</dbReference>
<evidence type="ECO:0000313" key="2">
    <source>
        <dbReference type="EMBL" id="NYH91071.1"/>
    </source>
</evidence>
<keyword evidence="1" id="KW-0560">Oxidoreductase</keyword>
<name>A0A852ZD54_9ACTN</name>
<sequence length="359" mass="38321">MSNTTEPVVIVGGGQSGLAAARAARDCGLRPLVLEAGDRPAGSWPHYYDSLTVFSPAGYSSMPGMPFGGDPDRYPTRDETVAYLERYAAGLDVEIRTNTTVQSVEAGEHGFTVQTADGRRIDAAGVVAASGSFSRPYVPELPGLEGFGGEVLHVADYRNPKPYAGRRVVVVGGGNSGVQVGYELSEVATVTLATRAPLTFLPQRTRGKDLHYWLRTLGFDDLPPAWLARIVTGPLVLDTGRYQAAFDSGRLDRRPMFATLDGDRIVWADGTRERVDVVLFATGYRPSLEYLRGLGAFDPNGMPVHSGGISLTHPGLVYVGLEFQRSFSSNTLRGASRDADYVMAPLAAHVQGAAAAGSL</sequence>
<dbReference type="PANTHER" id="PTHR43539">
    <property type="entry name" value="FLAVIN-BINDING MONOOXYGENASE-LIKE PROTEIN (AFU_ORTHOLOGUE AFUA_4G09220)"/>
    <property type="match status" value="1"/>
</dbReference>
<keyword evidence="3" id="KW-1185">Reference proteome</keyword>
<dbReference type="GO" id="GO:0050660">
    <property type="term" value="F:flavin adenine dinucleotide binding"/>
    <property type="evidence" value="ECO:0007669"/>
    <property type="project" value="TreeGrafter"/>
</dbReference>
<dbReference type="PRINTS" id="PR00469">
    <property type="entry name" value="PNDRDTASEII"/>
</dbReference>
<dbReference type="EMBL" id="JACBZH010000001">
    <property type="protein sequence ID" value="NYH91071.1"/>
    <property type="molecule type" value="Genomic_DNA"/>
</dbReference>
<dbReference type="PRINTS" id="PR00368">
    <property type="entry name" value="FADPNR"/>
</dbReference>
<evidence type="ECO:0000256" key="1">
    <source>
        <dbReference type="ARBA" id="ARBA00023002"/>
    </source>
</evidence>
<proteinExistence type="predicted"/>
<dbReference type="RefSeq" id="WP_179788717.1">
    <property type="nucleotide sequence ID" value="NZ_BAAARR010000020.1"/>
</dbReference>
<dbReference type="InterPro" id="IPR050982">
    <property type="entry name" value="Auxin_biosynth/cation_transpt"/>
</dbReference>
<accession>A0A852ZD54</accession>
<protein>
    <submittedName>
        <fullName evidence="2">Putative flavoprotein involved in K+ transport</fullName>
    </submittedName>
</protein>
<dbReference type="AlphaFoldDB" id="A0A852ZD54"/>
<organism evidence="2 3">
    <name type="scientific">Actinopolymorpha rutila</name>
    <dbReference type="NCBI Taxonomy" id="446787"/>
    <lineage>
        <taxon>Bacteria</taxon>
        <taxon>Bacillati</taxon>
        <taxon>Actinomycetota</taxon>
        <taxon>Actinomycetes</taxon>
        <taxon>Propionibacteriales</taxon>
        <taxon>Actinopolymorphaceae</taxon>
        <taxon>Actinopolymorpha</taxon>
    </lineage>
</organism>